<gene>
    <name evidence="5 8" type="primary">frr</name>
    <name evidence="8" type="ORF">H6A12_08395</name>
</gene>
<evidence type="ECO:0000256" key="4">
    <source>
        <dbReference type="ARBA" id="ARBA00022917"/>
    </source>
</evidence>
<dbReference type="InterPro" id="IPR002661">
    <property type="entry name" value="Ribosome_recyc_fac"/>
</dbReference>
<dbReference type="GO" id="GO:0005737">
    <property type="term" value="C:cytoplasm"/>
    <property type="evidence" value="ECO:0007669"/>
    <property type="project" value="UniProtKB-SubCell"/>
</dbReference>
<reference evidence="8" key="2">
    <citation type="journal article" date="2021" name="Sci. Rep.">
        <title>The distribution of antibiotic resistance genes in chicken gut microbiota commensals.</title>
        <authorList>
            <person name="Juricova H."/>
            <person name="Matiasovicova J."/>
            <person name="Kubasova T."/>
            <person name="Cejkova D."/>
            <person name="Rychlik I."/>
        </authorList>
    </citation>
    <scope>NUCLEOTIDE SEQUENCE</scope>
    <source>
        <strain evidence="8">An559</strain>
    </source>
</reference>
<evidence type="ECO:0000256" key="5">
    <source>
        <dbReference type="HAMAP-Rule" id="MF_00040"/>
    </source>
</evidence>
<evidence type="ECO:0000313" key="9">
    <source>
        <dbReference type="Proteomes" id="UP000774750"/>
    </source>
</evidence>
<feature type="domain" description="Ribosome recycling factor" evidence="7">
    <location>
        <begin position="23"/>
        <end position="185"/>
    </location>
</feature>
<dbReference type="GO" id="GO:0006415">
    <property type="term" value="P:translational termination"/>
    <property type="evidence" value="ECO:0007669"/>
    <property type="project" value="UniProtKB-UniRule"/>
</dbReference>
<dbReference type="NCBIfam" id="TIGR00496">
    <property type="entry name" value="frr"/>
    <property type="match status" value="1"/>
</dbReference>
<dbReference type="PANTHER" id="PTHR20982:SF3">
    <property type="entry name" value="MITOCHONDRIAL RIBOSOME RECYCLING FACTOR PSEUDO 1"/>
    <property type="match status" value="1"/>
</dbReference>
<protein>
    <recommendedName>
        <fullName evidence="5">Ribosome-recycling factor</fullName>
        <shortName evidence="5">RRF</shortName>
    </recommendedName>
    <alternativeName>
        <fullName evidence="5">Ribosome-releasing factor</fullName>
    </alternativeName>
</protein>
<dbReference type="HAMAP" id="MF_00040">
    <property type="entry name" value="RRF"/>
    <property type="match status" value="1"/>
</dbReference>
<dbReference type="RefSeq" id="WP_207753209.1">
    <property type="nucleotide sequence ID" value="NZ_JACJKY010000012.1"/>
</dbReference>
<dbReference type="FunFam" id="3.30.1360.40:FF:000001">
    <property type="entry name" value="Ribosome-recycling factor"/>
    <property type="match status" value="1"/>
</dbReference>
<comment type="subcellular location">
    <subcellularLocation>
        <location evidence="1 5">Cytoplasm</location>
    </subcellularLocation>
</comment>
<dbReference type="InterPro" id="IPR036191">
    <property type="entry name" value="RRF_sf"/>
</dbReference>
<dbReference type="Pfam" id="PF01765">
    <property type="entry name" value="RRF"/>
    <property type="match status" value="1"/>
</dbReference>
<evidence type="ECO:0000256" key="1">
    <source>
        <dbReference type="ARBA" id="ARBA00004496"/>
    </source>
</evidence>
<keyword evidence="6" id="KW-0175">Coiled coil</keyword>
<reference evidence="8" key="1">
    <citation type="submission" date="2020-08" db="EMBL/GenBank/DDBJ databases">
        <authorList>
            <person name="Cejkova D."/>
            <person name="Kubasova T."/>
            <person name="Jahodarova E."/>
            <person name="Rychlik I."/>
        </authorList>
    </citation>
    <scope>NUCLEOTIDE SEQUENCE</scope>
    <source>
        <strain evidence="8">An559</strain>
    </source>
</reference>
<dbReference type="EMBL" id="JACJKY010000012">
    <property type="protein sequence ID" value="MBM6921170.1"/>
    <property type="molecule type" value="Genomic_DNA"/>
</dbReference>
<dbReference type="SUPFAM" id="SSF55194">
    <property type="entry name" value="Ribosome recycling factor, RRF"/>
    <property type="match status" value="1"/>
</dbReference>
<keyword evidence="3 5" id="KW-0963">Cytoplasm</keyword>
<dbReference type="AlphaFoldDB" id="A0A938X760"/>
<accession>A0A938X760</accession>
<dbReference type="PANTHER" id="PTHR20982">
    <property type="entry name" value="RIBOSOME RECYCLING FACTOR"/>
    <property type="match status" value="1"/>
</dbReference>
<dbReference type="InterPro" id="IPR023584">
    <property type="entry name" value="Ribosome_recyc_fac_dom"/>
</dbReference>
<dbReference type="GO" id="GO:0043023">
    <property type="term" value="F:ribosomal large subunit binding"/>
    <property type="evidence" value="ECO:0007669"/>
    <property type="project" value="TreeGrafter"/>
</dbReference>
<evidence type="ECO:0000256" key="3">
    <source>
        <dbReference type="ARBA" id="ARBA00022490"/>
    </source>
</evidence>
<dbReference type="Gene3D" id="3.30.1360.40">
    <property type="match status" value="1"/>
</dbReference>
<name>A0A938X760_9FIRM</name>
<feature type="coiled-coil region" evidence="6">
    <location>
        <begin position="134"/>
        <end position="168"/>
    </location>
</feature>
<evidence type="ECO:0000313" key="8">
    <source>
        <dbReference type="EMBL" id="MBM6921170.1"/>
    </source>
</evidence>
<organism evidence="8 9">
    <name type="scientific">Merdimmobilis hominis</name>
    <dbReference type="NCBI Taxonomy" id="2897707"/>
    <lineage>
        <taxon>Bacteria</taxon>
        <taxon>Bacillati</taxon>
        <taxon>Bacillota</taxon>
        <taxon>Clostridia</taxon>
        <taxon>Eubacteriales</taxon>
        <taxon>Oscillospiraceae</taxon>
        <taxon>Merdimmobilis</taxon>
    </lineage>
</organism>
<evidence type="ECO:0000259" key="7">
    <source>
        <dbReference type="Pfam" id="PF01765"/>
    </source>
</evidence>
<dbReference type="CDD" id="cd00520">
    <property type="entry name" value="RRF"/>
    <property type="match status" value="1"/>
</dbReference>
<evidence type="ECO:0000256" key="6">
    <source>
        <dbReference type="SAM" id="Coils"/>
    </source>
</evidence>
<keyword evidence="4 5" id="KW-0648">Protein biosynthesis</keyword>
<dbReference type="Proteomes" id="UP000774750">
    <property type="component" value="Unassembled WGS sequence"/>
</dbReference>
<proteinExistence type="inferred from homology"/>
<comment type="similarity">
    <text evidence="2 5">Belongs to the RRF family.</text>
</comment>
<evidence type="ECO:0000256" key="2">
    <source>
        <dbReference type="ARBA" id="ARBA00005912"/>
    </source>
</evidence>
<dbReference type="FunFam" id="1.10.132.20:FF:000001">
    <property type="entry name" value="Ribosome-recycling factor"/>
    <property type="match status" value="1"/>
</dbReference>
<sequence>MDAIQERLLKTEEKMKKSVAALDNEYKAIRAGRATPAILDKLTVEYYGAPTRIDQMAVISVPEARLMVIQPWDPTTLNAIQKAILASDLGLNPANDGKVLRIAFPPLTEERRREITKDVSKYAEECKVAIRSLRRDANEKLKTLKKNSEITEDELKIGEEKVQKLTDKYVKIVDEHAKEKEKEIMEI</sequence>
<comment type="function">
    <text evidence="5">Responsible for the release of ribosomes from messenger RNA at the termination of protein biosynthesis. May increase the efficiency of translation by recycling ribosomes from one round of translation to another.</text>
</comment>
<keyword evidence="9" id="KW-1185">Reference proteome</keyword>
<dbReference type="Gene3D" id="1.10.132.20">
    <property type="entry name" value="Ribosome-recycling factor"/>
    <property type="match status" value="1"/>
</dbReference>
<comment type="caution">
    <text evidence="8">The sequence shown here is derived from an EMBL/GenBank/DDBJ whole genome shotgun (WGS) entry which is preliminary data.</text>
</comment>